<dbReference type="FunFam" id="1.20.1250.20:FF:000034">
    <property type="entry name" value="MFS general substrate transporter"/>
    <property type="match status" value="1"/>
</dbReference>
<feature type="transmembrane region" description="Helical" evidence="6">
    <location>
        <begin position="428"/>
        <end position="449"/>
    </location>
</feature>
<dbReference type="PANTHER" id="PTHR43791:SF22">
    <property type="entry name" value="TRANSPORTER, PUTATIVE (AFU_ORTHOLOGUE AFUA_6G11320)-RELATED"/>
    <property type="match status" value="1"/>
</dbReference>
<feature type="transmembrane region" description="Helical" evidence="6">
    <location>
        <begin position="305"/>
        <end position="324"/>
    </location>
</feature>
<sequence>MATEKYDVPAASNSSDSDIEVVPGSINEKKLLRMLDLRLLPAVSILYLLSFLDRSNVANARIEGLTTDLKMTGNQYLTGLTLYFIGYVLFEIPCNIILKRTTPKFWLPTLTLVWGVVATLMGVTQNLTGFFVVRFFLGVAESGLFPGVVYYLSMWYKRNERQYRISLFFSCASLAGAFGGILAYGIAHMRNVGGYAGWRWIFILEGILTIIIATISYWFISNYPDTVTWLSKEEREFIQARLKADSDATNEEAFSWSEVLVAAKDIKIWLYALAFHTMSLPLYTLSLFLPTIIKDMGYTAAQSQLLTIPPYAVATMFTIFWAIASERYARRAFFIIFTSSLAIIGYIILLANKNPKAHPGVSYVGTFFAAVGIYPSVALVLSWPAINVSGQTKRATGNAMQISIGNLGAVLGTQLYRPNTSPRYVLGHGFALGYLCMNIVVVSALYFILQRENKSKEEHLVANPQTGGFHDSAEDLKMGDRHPRWKFQA</sequence>
<organism evidence="8 9">
    <name type="scientific">Clathrospora elynae</name>
    <dbReference type="NCBI Taxonomy" id="706981"/>
    <lineage>
        <taxon>Eukaryota</taxon>
        <taxon>Fungi</taxon>
        <taxon>Dikarya</taxon>
        <taxon>Ascomycota</taxon>
        <taxon>Pezizomycotina</taxon>
        <taxon>Dothideomycetes</taxon>
        <taxon>Pleosporomycetidae</taxon>
        <taxon>Pleosporales</taxon>
        <taxon>Diademaceae</taxon>
        <taxon>Clathrospora</taxon>
    </lineage>
</organism>
<feature type="transmembrane region" description="Helical" evidence="6">
    <location>
        <begin position="268"/>
        <end position="293"/>
    </location>
</feature>
<keyword evidence="3 6" id="KW-0812">Transmembrane</keyword>
<dbReference type="AlphaFoldDB" id="A0A6A5SNQ9"/>
<feature type="transmembrane region" description="Helical" evidence="6">
    <location>
        <begin position="105"/>
        <end position="124"/>
    </location>
</feature>
<keyword evidence="5 6" id="KW-0472">Membrane</keyword>
<feature type="transmembrane region" description="Helical" evidence="6">
    <location>
        <begin position="363"/>
        <end position="386"/>
    </location>
</feature>
<comment type="subcellular location">
    <subcellularLocation>
        <location evidence="1">Membrane</location>
        <topology evidence="1">Multi-pass membrane protein</topology>
    </subcellularLocation>
</comment>
<evidence type="ECO:0000256" key="6">
    <source>
        <dbReference type="SAM" id="Phobius"/>
    </source>
</evidence>
<evidence type="ECO:0000259" key="7">
    <source>
        <dbReference type="PROSITE" id="PS50850"/>
    </source>
</evidence>
<dbReference type="Gene3D" id="1.20.1250.20">
    <property type="entry name" value="MFS general substrate transporter like domains"/>
    <property type="match status" value="2"/>
</dbReference>
<evidence type="ECO:0000256" key="4">
    <source>
        <dbReference type="ARBA" id="ARBA00022989"/>
    </source>
</evidence>
<name>A0A6A5SNQ9_9PLEO</name>
<evidence type="ECO:0000256" key="1">
    <source>
        <dbReference type="ARBA" id="ARBA00004141"/>
    </source>
</evidence>
<dbReference type="Proteomes" id="UP000800038">
    <property type="component" value="Unassembled WGS sequence"/>
</dbReference>
<feature type="transmembrane region" description="Helical" evidence="6">
    <location>
        <begin position="331"/>
        <end position="351"/>
    </location>
</feature>
<dbReference type="EMBL" id="ML976049">
    <property type="protein sequence ID" value="KAF1941294.1"/>
    <property type="molecule type" value="Genomic_DNA"/>
</dbReference>
<keyword evidence="9" id="KW-1185">Reference proteome</keyword>
<evidence type="ECO:0000313" key="8">
    <source>
        <dbReference type="EMBL" id="KAF1941294.1"/>
    </source>
</evidence>
<dbReference type="GO" id="GO:0016020">
    <property type="term" value="C:membrane"/>
    <property type="evidence" value="ECO:0007669"/>
    <property type="project" value="UniProtKB-SubCell"/>
</dbReference>
<feature type="domain" description="Major facilitator superfamily (MFS) profile" evidence="7">
    <location>
        <begin position="39"/>
        <end position="455"/>
    </location>
</feature>
<feature type="transmembrane region" description="Helical" evidence="6">
    <location>
        <begin position="198"/>
        <end position="220"/>
    </location>
</feature>
<dbReference type="OrthoDB" id="2962993at2759"/>
<dbReference type="Pfam" id="PF07690">
    <property type="entry name" value="MFS_1"/>
    <property type="match status" value="1"/>
</dbReference>
<proteinExistence type="predicted"/>
<reference evidence="8" key="1">
    <citation type="journal article" date="2020" name="Stud. Mycol.">
        <title>101 Dothideomycetes genomes: a test case for predicting lifestyles and emergence of pathogens.</title>
        <authorList>
            <person name="Haridas S."/>
            <person name="Albert R."/>
            <person name="Binder M."/>
            <person name="Bloem J."/>
            <person name="Labutti K."/>
            <person name="Salamov A."/>
            <person name="Andreopoulos B."/>
            <person name="Baker S."/>
            <person name="Barry K."/>
            <person name="Bills G."/>
            <person name="Bluhm B."/>
            <person name="Cannon C."/>
            <person name="Castanera R."/>
            <person name="Culley D."/>
            <person name="Daum C."/>
            <person name="Ezra D."/>
            <person name="Gonzalez J."/>
            <person name="Henrissat B."/>
            <person name="Kuo A."/>
            <person name="Liang C."/>
            <person name="Lipzen A."/>
            <person name="Lutzoni F."/>
            <person name="Magnuson J."/>
            <person name="Mondo S."/>
            <person name="Nolan M."/>
            <person name="Ohm R."/>
            <person name="Pangilinan J."/>
            <person name="Park H.-J."/>
            <person name="Ramirez L."/>
            <person name="Alfaro M."/>
            <person name="Sun H."/>
            <person name="Tritt A."/>
            <person name="Yoshinaga Y."/>
            <person name="Zwiers L.-H."/>
            <person name="Turgeon B."/>
            <person name="Goodwin S."/>
            <person name="Spatafora J."/>
            <person name="Crous P."/>
            <person name="Grigoriev I."/>
        </authorList>
    </citation>
    <scope>NUCLEOTIDE SEQUENCE</scope>
    <source>
        <strain evidence="8">CBS 161.51</strain>
    </source>
</reference>
<dbReference type="InterPro" id="IPR011701">
    <property type="entry name" value="MFS"/>
</dbReference>
<dbReference type="PROSITE" id="PS50850">
    <property type="entry name" value="MFS"/>
    <property type="match status" value="1"/>
</dbReference>
<dbReference type="SUPFAM" id="SSF103473">
    <property type="entry name" value="MFS general substrate transporter"/>
    <property type="match status" value="1"/>
</dbReference>
<dbReference type="FunFam" id="1.20.1250.20:FF:000068">
    <property type="entry name" value="MFS general substrate transporter"/>
    <property type="match status" value="1"/>
</dbReference>
<evidence type="ECO:0000256" key="3">
    <source>
        <dbReference type="ARBA" id="ARBA00022692"/>
    </source>
</evidence>
<feature type="transmembrane region" description="Helical" evidence="6">
    <location>
        <begin position="76"/>
        <end position="98"/>
    </location>
</feature>
<accession>A0A6A5SNQ9</accession>
<evidence type="ECO:0000313" key="9">
    <source>
        <dbReference type="Proteomes" id="UP000800038"/>
    </source>
</evidence>
<dbReference type="PANTHER" id="PTHR43791">
    <property type="entry name" value="PERMEASE-RELATED"/>
    <property type="match status" value="1"/>
</dbReference>
<dbReference type="GO" id="GO:0022857">
    <property type="term" value="F:transmembrane transporter activity"/>
    <property type="evidence" value="ECO:0007669"/>
    <property type="project" value="InterPro"/>
</dbReference>
<keyword evidence="2" id="KW-0813">Transport</keyword>
<dbReference type="InterPro" id="IPR020846">
    <property type="entry name" value="MFS_dom"/>
</dbReference>
<protein>
    <submittedName>
        <fullName evidence="8">MFS transporter</fullName>
    </submittedName>
</protein>
<dbReference type="InterPro" id="IPR036259">
    <property type="entry name" value="MFS_trans_sf"/>
</dbReference>
<keyword evidence="4 6" id="KW-1133">Transmembrane helix</keyword>
<evidence type="ECO:0000256" key="2">
    <source>
        <dbReference type="ARBA" id="ARBA00022448"/>
    </source>
</evidence>
<evidence type="ECO:0000256" key="5">
    <source>
        <dbReference type="ARBA" id="ARBA00023136"/>
    </source>
</evidence>
<feature type="transmembrane region" description="Helical" evidence="6">
    <location>
        <begin position="165"/>
        <end position="186"/>
    </location>
</feature>
<feature type="transmembrane region" description="Helical" evidence="6">
    <location>
        <begin position="398"/>
        <end position="416"/>
    </location>
</feature>
<gene>
    <name evidence="8" type="ORF">EJ02DRAFT_455234</name>
</gene>
<feature type="transmembrane region" description="Helical" evidence="6">
    <location>
        <begin position="130"/>
        <end position="153"/>
    </location>
</feature>